<evidence type="ECO:0000313" key="1">
    <source>
        <dbReference type="EMBL" id="GBN70356.1"/>
    </source>
</evidence>
<reference evidence="1 2" key="1">
    <citation type="journal article" date="2019" name="Sci. Rep.">
        <title>Orb-weaving spider Araneus ventricosus genome elucidates the spidroin gene catalogue.</title>
        <authorList>
            <person name="Kono N."/>
            <person name="Nakamura H."/>
            <person name="Ohtoshi R."/>
            <person name="Moran D.A.P."/>
            <person name="Shinohara A."/>
            <person name="Yoshida Y."/>
            <person name="Fujiwara M."/>
            <person name="Mori M."/>
            <person name="Tomita M."/>
            <person name="Arakawa K."/>
        </authorList>
    </citation>
    <scope>NUCLEOTIDE SEQUENCE [LARGE SCALE GENOMIC DNA]</scope>
</reference>
<sequence>MELKFVKTALSIAILTVDVGLIYVHITVSWDVQSLVAGTAFALSHIIQRKVSTELLSSNSNSRDSSTNFTTNSNDKVICYFSSSSSQAEMCS</sequence>
<proteinExistence type="predicted"/>
<keyword evidence="2" id="KW-1185">Reference proteome</keyword>
<dbReference type="AlphaFoldDB" id="A0A4Y2R4I8"/>
<accession>A0A4Y2R4I8</accession>
<name>A0A4Y2R4I8_ARAVE</name>
<dbReference type="Proteomes" id="UP000499080">
    <property type="component" value="Unassembled WGS sequence"/>
</dbReference>
<dbReference type="EMBL" id="BGPR01015718">
    <property type="protein sequence ID" value="GBN70356.1"/>
    <property type="molecule type" value="Genomic_DNA"/>
</dbReference>
<evidence type="ECO:0000313" key="2">
    <source>
        <dbReference type="Proteomes" id="UP000499080"/>
    </source>
</evidence>
<organism evidence="1 2">
    <name type="scientific">Araneus ventricosus</name>
    <name type="common">Orbweaver spider</name>
    <name type="synonym">Epeira ventricosa</name>
    <dbReference type="NCBI Taxonomy" id="182803"/>
    <lineage>
        <taxon>Eukaryota</taxon>
        <taxon>Metazoa</taxon>
        <taxon>Ecdysozoa</taxon>
        <taxon>Arthropoda</taxon>
        <taxon>Chelicerata</taxon>
        <taxon>Arachnida</taxon>
        <taxon>Araneae</taxon>
        <taxon>Araneomorphae</taxon>
        <taxon>Entelegynae</taxon>
        <taxon>Araneoidea</taxon>
        <taxon>Araneidae</taxon>
        <taxon>Araneus</taxon>
    </lineage>
</organism>
<protein>
    <submittedName>
        <fullName evidence="1">Uncharacterized protein</fullName>
    </submittedName>
</protein>
<gene>
    <name evidence="1" type="ORF">AVEN_251291_1</name>
</gene>
<comment type="caution">
    <text evidence="1">The sequence shown here is derived from an EMBL/GenBank/DDBJ whole genome shotgun (WGS) entry which is preliminary data.</text>
</comment>